<comment type="subcellular location">
    <subcellularLocation>
        <location evidence="1">Cytoplasm</location>
    </subcellularLocation>
</comment>
<name>A0A6P6IX51_CARAU</name>
<dbReference type="PANTHER" id="PTHR11461:SF180">
    <property type="entry name" value="LEUKOCYTE ELASTASE INHIBITOR"/>
    <property type="match status" value="1"/>
</dbReference>
<keyword evidence="4" id="KW-0646">Protease inhibitor</keyword>
<dbReference type="Gene3D" id="2.30.39.10">
    <property type="entry name" value="Alpha-1-antitrypsin, domain 1"/>
    <property type="match status" value="2"/>
</dbReference>
<evidence type="ECO:0000256" key="4">
    <source>
        <dbReference type="ARBA" id="ARBA00022690"/>
    </source>
</evidence>
<proteinExistence type="inferred from homology"/>
<evidence type="ECO:0000256" key="1">
    <source>
        <dbReference type="ARBA" id="ARBA00004496"/>
    </source>
</evidence>
<evidence type="ECO:0000256" key="8">
    <source>
        <dbReference type="ARBA" id="ARBA00079383"/>
    </source>
</evidence>
<feature type="domain" description="Serpin" evidence="9">
    <location>
        <begin position="394"/>
        <end position="773"/>
    </location>
</feature>
<dbReference type="PANTHER" id="PTHR11461">
    <property type="entry name" value="SERINE PROTEASE INHIBITOR, SERPIN"/>
    <property type="match status" value="1"/>
</dbReference>
<keyword evidence="5" id="KW-0722">Serine protease inhibitor</keyword>
<evidence type="ECO:0000256" key="3">
    <source>
        <dbReference type="ARBA" id="ARBA00022490"/>
    </source>
</evidence>
<feature type="domain" description="Serpin" evidence="9">
    <location>
        <begin position="13"/>
        <end position="379"/>
    </location>
</feature>
<dbReference type="FunFam" id="2.30.39.10:FF:000014">
    <property type="entry name" value="Serpin family B member 9"/>
    <property type="match status" value="2"/>
</dbReference>
<dbReference type="AlphaFoldDB" id="A0A6P6IX51"/>
<dbReference type="SMART" id="SM00093">
    <property type="entry name" value="SERPIN"/>
    <property type="match status" value="2"/>
</dbReference>
<gene>
    <name evidence="11" type="primary">LOC113037922</name>
</gene>
<dbReference type="InterPro" id="IPR042185">
    <property type="entry name" value="Serpin_sf_2"/>
</dbReference>
<dbReference type="GeneID" id="113037922"/>
<accession>A0A6P6IX51</accession>
<evidence type="ECO:0000313" key="10">
    <source>
        <dbReference type="Proteomes" id="UP000515129"/>
    </source>
</evidence>
<dbReference type="GO" id="GO:0005615">
    <property type="term" value="C:extracellular space"/>
    <property type="evidence" value="ECO:0007669"/>
    <property type="project" value="InterPro"/>
</dbReference>
<keyword evidence="10" id="KW-1185">Reference proteome</keyword>
<dbReference type="PROSITE" id="PS00284">
    <property type="entry name" value="SERPIN"/>
    <property type="match status" value="2"/>
</dbReference>
<dbReference type="InterPro" id="IPR036186">
    <property type="entry name" value="Serpin_sf"/>
</dbReference>
<dbReference type="Proteomes" id="UP000515129">
    <property type="component" value="Chromosome 20"/>
</dbReference>
<evidence type="ECO:0000256" key="6">
    <source>
        <dbReference type="ARBA" id="ARBA00022990"/>
    </source>
</evidence>
<sequence>MEGLSRANSLFALDLYRALSESNAAGNMFFSPLSISAALSMVYLGARGDTAKEMEKVLSFSSVSDVHSHFESLTSAINSPSASYILRLANRIYGEKTFSFLPEYLDSTLKLYHADLQAVDFIGASDESRQLINKWVEEQTENKIKDLIKPGMVTGMTRLALVNAIYFKGNWLQKFNAQDTKEMPFKINQNERRTVQMMYQKKKFPFNYVCDHRLQVLELPYVKEELSMLILLPEESQDGSDPLHKLESELTLDKLHEWTNRNNMDTHTEIIVHLPKFKLEVESSLAEILMGMGMSSVFQDTKADLTGMSSQGGLFLSAVAHKAFVDVNEEGTEAAAATAAIVAFCMLREEHFTADHPFLFFIRHNPTNSILFFGRFRGPSVMEGLSRANSLFALDLYRALSESNAAGNMFFSPLSISAALSMVYLGARGDTAKEMEKVLSFRSVSDVHSHFERLASTINKPSASYILKLASRLYGEKTFKFLPEYLDSTLKLYHADLQAVDFIGESDKSRQLINKWVEEQTESEKLYEKVFWIKDKIKDLLQFGVINELTRLVLVNAIYFKGTWMYTFEEFNTREMPFKINQNEHRPVQMMYQKEMFPFRDIPEYELQVLELPYKKEELSMLILLPNETQDGSDNLLKLESELTLDKLLDWTKRDKMSMHMDIEVHLPKFKLEVETSLSEKLQEMGMSSVFQDTKSDLTGMSRQSGLFISAVIHKAFIEVNEEGTEAAAATAVMVECDSFVNFQSFTADHPFLFFIRHNPTNSILFLGRFRGPS</sequence>
<dbReference type="InterPro" id="IPR023795">
    <property type="entry name" value="Serpin_CS"/>
</dbReference>
<dbReference type="InterPro" id="IPR000215">
    <property type="entry name" value="Serpin_fam"/>
</dbReference>
<dbReference type="Gene3D" id="3.30.497.10">
    <property type="entry name" value="Antithrombin, subunit I, domain 2"/>
    <property type="match status" value="2"/>
</dbReference>
<evidence type="ECO:0000313" key="11">
    <source>
        <dbReference type="RefSeq" id="XP_026051027.1"/>
    </source>
</evidence>
<keyword evidence="3" id="KW-0963">Cytoplasm</keyword>
<evidence type="ECO:0000256" key="7">
    <source>
        <dbReference type="ARBA" id="ARBA00073281"/>
    </source>
</evidence>
<reference evidence="11" key="1">
    <citation type="submission" date="2025-08" db="UniProtKB">
        <authorList>
            <consortium name="RefSeq"/>
        </authorList>
    </citation>
    <scope>IDENTIFICATION</scope>
    <source>
        <strain evidence="11">Wakin</strain>
        <tissue evidence="11">Muscle</tissue>
    </source>
</reference>
<dbReference type="Pfam" id="PF00079">
    <property type="entry name" value="Serpin"/>
    <property type="match status" value="2"/>
</dbReference>
<evidence type="ECO:0000259" key="9">
    <source>
        <dbReference type="SMART" id="SM00093"/>
    </source>
</evidence>
<dbReference type="InterPro" id="IPR023796">
    <property type="entry name" value="Serpin_dom"/>
</dbReference>
<dbReference type="CDD" id="cd19560">
    <property type="entry name" value="serpinB1_LEI"/>
    <property type="match status" value="1"/>
</dbReference>
<protein>
    <recommendedName>
        <fullName evidence="7">Leukocyte elastase inhibitor</fullName>
    </recommendedName>
    <alternativeName>
        <fullName evidence="8">Serpin B1</fullName>
    </alternativeName>
</protein>
<comment type="similarity">
    <text evidence="2">Belongs to the serpin family. Ov-serpin subfamily.</text>
</comment>
<dbReference type="SUPFAM" id="SSF56574">
    <property type="entry name" value="Serpins"/>
    <property type="match status" value="2"/>
</dbReference>
<dbReference type="FunFam" id="3.30.497.10:FF:000001">
    <property type="entry name" value="Serine protease inhibitor"/>
    <property type="match status" value="1"/>
</dbReference>
<dbReference type="RefSeq" id="XP_026051027.1">
    <property type="nucleotide sequence ID" value="XM_026195242.1"/>
</dbReference>
<dbReference type="InterPro" id="IPR042178">
    <property type="entry name" value="Serpin_sf_1"/>
</dbReference>
<evidence type="ECO:0000256" key="5">
    <source>
        <dbReference type="ARBA" id="ARBA00022900"/>
    </source>
</evidence>
<dbReference type="GO" id="GO:0004867">
    <property type="term" value="F:serine-type endopeptidase inhibitor activity"/>
    <property type="evidence" value="ECO:0007669"/>
    <property type="project" value="UniProtKB-KW"/>
</dbReference>
<evidence type="ECO:0000256" key="2">
    <source>
        <dbReference type="ARBA" id="ARBA00006426"/>
    </source>
</evidence>
<dbReference type="OrthoDB" id="671595at2759"/>
<dbReference type="GO" id="GO:0005737">
    <property type="term" value="C:cytoplasm"/>
    <property type="evidence" value="ECO:0007669"/>
    <property type="project" value="UniProtKB-SubCell"/>
</dbReference>
<dbReference type="KEGG" id="caua:113037922"/>
<keyword evidence="6" id="KW-0007">Acetylation</keyword>
<organism evidence="10 11">
    <name type="scientific">Carassius auratus</name>
    <name type="common">Goldfish</name>
    <dbReference type="NCBI Taxonomy" id="7957"/>
    <lineage>
        <taxon>Eukaryota</taxon>
        <taxon>Metazoa</taxon>
        <taxon>Chordata</taxon>
        <taxon>Craniata</taxon>
        <taxon>Vertebrata</taxon>
        <taxon>Euteleostomi</taxon>
        <taxon>Actinopterygii</taxon>
        <taxon>Neopterygii</taxon>
        <taxon>Teleostei</taxon>
        <taxon>Ostariophysi</taxon>
        <taxon>Cypriniformes</taxon>
        <taxon>Cyprinidae</taxon>
        <taxon>Cyprininae</taxon>
        <taxon>Carassius</taxon>
    </lineage>
</organism>